<reference evidence="5 6" key="1">
    <citation type="submission" date="2017-06" db="EMBL/GenBank/DDBJ databases">
        <authorList>
            <person name="Kim H.J."/>
            <person name="Triplett B.A."/>
        </authorList>
    </citation>
    <scope>NUCLEOTIDE SEQUENCE [LARGE SCALE GENOMIC DNA]</scope>
    <source>
        <strain evidence="5 6">DSM 19307</strain>
    </source>
</reference>
<comment type="pathway">
    <text evidence="1">Lipid metabolism.</text>
</comment>
<keyword evidence="6" id="KW-1185">Reference proteome</keyword>
<protein>
    <submittedName>
        <fullName evidence="5">1-acyl-sn-glycerol-3-phosphate acyltransferases</fullName>
    </submittedName>
</protein>
<keyword evidence="3 5" id="KW-0012">Acyltransferase</keyword>
<dbReference type="GO" id="GO:0006654">
    <property type="term" value="P:phosphatidic acid biosynthetic process"/>
    <property type="evidence" value="ECO:0007669"/>
    <property type="project" value="TreeGrafter"/>
</dbReference>
<dbReference type="OrthoDB" id="9796839at2"/>
<proteinExistence type="predicted"/>
<dbReference type="Proteomes" id="UP000198393">
    <property type="component" value="Unassembled WGS sequence"/>
</dbReference>
<evidence type="ECO:0000256" key="2">
    <source>
        <dbReference type="ARBA" id="ARBA00022679"/>
    </source>
</evidence>
<dbReference type="GO" id="GO:0003841">
    <property type="term" value="F:1-acylglycerol-3-phosphate O-acyltransferase activity"/>
    <property type="evidence" value="ECO:0007669"/>
    <property type="project" value="TreeGrafter"/>
</dbReference>
<dbReference type="SUPFAM" id="SSF69593">
    <property type="entry name" value="Glycerol-3-phosphate (1)-acyltransferase"/>
    <property type="match status" value="1"/>
</dbReference>
<dbReference type="Pfam" id="PF01553">
    <property type="entry name" value="Acyltransferase"/>
    <property type="match status" value="1"/>
</dbReference>
<evidence type="ECO:0000313" key="6">
    <source>
        <dbReference type="Proteomes" id="UP000198393"/>
    </source>
</evidence>
<dbReference type="EMBL" id="FZPD01000002">
    <property type="protein sequence ID" value="SNS77268.1"/>
    <property type="molecule type" value="Genomic_DNA"/>
</dbReference>
<evidence type="ECO:0000313" key="5">
    <source>
        <dbReference type="EMBL" id="SNS77268.1"/>
    </source>
</evidence>
<accession>A0A239H8A0</accession>
<name>A0A239H8A0_EKHLU</name>
<dbReference type="RefSeq" id="WP_089355932.1">
    <property type="nucleotide sequence ID" value="NZ_FZPD01000002.1"/>
</dbReference>
<dbReference type="PANTHER" id="PTHR10434">
    <property type="entry name" value="1-ACYL-SN-GLYCEROL-3-PHOSPHATE ACYLTRANSFERASE"/>
    <property type="match status" value="1"/>
</dbReference>
<sequence length="184" mass="21320">MIRFILGGLYKLSGWKIDGKKPDLKKYVIIVAPHTSNWDFFVGWGARNVIGFRPNFLGKKELFQIPVVGWFLSFIGGVPVDRKSKKKSTQLVQQVVDLYKEREEFIMTITPEGTRSYSPKWKTGFYRIAVQAEVPIVKIGFDYGTKTVFVDEPFYPSGDMEREMEEIKDYFRQFKGKNPEDGVK</sequence>
<evidence type="ECO:0000256" key="1">
    <source>
        <dbReference type="ARBA" id="ARBA00005189"/>
    </source>
</evidence>
<feature type="domain" description="Phospholipid/glycerol acyltransferase" evidence="4">
    <location>
        <begin position="28"/>
        <end position="144"/>
    </location>
</feature>
<evidence type="ECO:0000259" key="4">
    <source>
        <dbReference type="SMART" id="SM00563"/>
    </source>
</evidence>
<dbReference type="AlphaFoldDB" id="A0A239H8A0"/>
<dbReference type="CDD" id="cd07988">
    <property type="entry name" value="LPLAT_ABO13168-like"/>
    <property type="match status" value="1"/>
</dbReference>
<dbReference type="InterPro" id="IPR002123">
    <property type="entry name" value="Plipid/glycerol_acylTrfase"/>
</dbReference>
<gene>
    <name evidence="5" type="ORF">SAMN05421640_1176</name>
</gene>
<evidence type="ECO:0000256" key="3">
    <source>
        <dbReference type="ARBA" id="ARBA00023315"/>
    </source>
</evidence>
<dbReference type="PANTHER" id="PTHR10434:SF9">
    <property type="entry name" value="PHOSPHOLIPID_GLYCEROL ACYLTRANSFERASE DOMAIN-CONTAINING PROTEIN"/>
    <property type="match status" value="1"/>
</dbReference>
<dbReference type="SMART" id="SM00563">
    <property type="entry name" value="PlsC"/>
    <property type="match status" value="1"/>
</dbReference>
<organism evidence="5 6">
    <name type="scientific">Ekhidna lutea</name>
    <dbReference type="NCBI Taxonomy" id="447679"/>
    <lineage>
        <taxon>Bacteria</taxon>
        <taxon>Pseudomonadati</taxon>
        <taxon>Bacteroidota</taxon>
        <taxon>Cytophagia</taxon>
        <taxon>Cytophagales</taxon>
        <taxon>Reichenbachiellaceae</taxon>
        <taxon>Ekhidna</taxon>
    </lineage>
</organism>
<keyword evidence="2 5" id="KW-0808">Transferase</keyword>